<dbReference type="NCBIfam" id="TIGR01409">
    <property type="entry name" value="TAT_signal_seq"/>
    <property type="match status" value="1"/>
</dbReference>
<dbReference type="NCBIfam" id="TIGR02486">
    <property type="entry name" value="RDH"/>
    <property type="match status" value="1"/>
</dbReference>
<sequence>MSIYHSTVSRREFMKGLGLAGAGLGAASLVSPKFNDIDELTSSEATHPYKRWWINENEYEDITSPVDWNVWRSYDRKAHPGPDMFATGPMSPKLREARAERHKQGILNNWPGTTLRDLSLDGATGGNAPAIPWDSNSASSPESRGATGPWQGSPEENLQTCRAAAHFYGAPRVGAIVINEHMKRLFDGNVVWEDIDTGFIDEQGVYHVPNKCKYILVWLVKQNYYMSTLALRNNPKDPWYNTVFRQGKAAENQAYSHAPQVRNQLTKFIKGLGYQALKPAATANVPFGVFAGIVEQGRASHACSPDYGNMIRYCDFAVTDMPLAATRPIDAGVVNFCKSCKRCAENCPSKALSLDTEQTWDTVDSANNPGHQCWPMNWTACNDFGGPFDCVNCHTICPFNHPEDAIIHPVIRATAATTTLFNGFFAEMDKVMGYSDQRSDEEHLAWWSRNLSNWKEDSLLGFGVKSW</sequence>
<keyword evidence="13" id="KW-1185">Reference proteome</keyword>
<evidence type="ECO:0000256" key="9">
    <source>
        <dbReference type="ARBA" id="ARBA00029374"/>
    </source>
</evidence>
<evidence type="ECO:0000256" key="2">
    <source>
        <dbReference type="ARBA" id="ARBA00022475"/>
    </source>
</evidence>
<dbReference type="PROSITE" id="PS00198">
    <property type="entry name" value="4FE4S_FER_1"/>
    <property type="match status" value="1"/>
</dbReference>
<evidence type="ECO:0000313" key="12">
    <source>
        <dbReference type="EMBL" id="WWX25455.1"/>
    </source>
</evidence>
<evidence type="ECO:0000256" key="10">
    <source>
        <dbReference type="SAM" id="MobiDB-lite"/>
    </source>
</evidence>
<feature type="region of interest" description="Disordered" evidence="10">
    <location>
        <begin position="126"/>
        <end position="155"/>
    </location>
</feature>
<dbReference type="InterPro" id="IPR017896">
    <property type="entry name" value="4Fe4S_Fe-S-bd"/>
</dbReference>
<dbReference type="InterPro" id="IPR006311">
    <property type="entry name" value="TAT_signal"/>
</dbReference>
<evidence type="ECO:0000256" key="6">
    <source>
        <dbReference type="ARBA" id="ARBA00023004"/>
    </source>
</evidence>
<reference evidence="12 13" key="1">
    <citation type="submission" date="2024-03" db="EMBL/GenBank/DDBJ databases">
        <title>A Dehalogenimonas Isolated from Estuarine Sediments Dihaloeliminates Chlorinated Alkanes.</title>
        <authorList>
            <person name="Yang Y."/>
            <person name="Wang H."/>
        </authorList>
    </citation>
    <scope>NUCLEOTIDE SEQUENCE [LARGE SCALE GENOMIC DNA]</scope>
    <source>
        <strain evidence="12 13">W</strain>
    </source>
</reference>
<comment type="cofactor">
    <cofactor evidence="9">
        <name>corrinoid</name>
        <dbReference type="ChEBI" id="CHEBI:33913"/>
    </cofactor>
</comment>
<keyword evidence="8" id="KW-0472">Membrane</keyword>
<evidence type="ECO:0000256" key="5">
    <source>
        <dbReference type="ARBA" id="ARBA00022729"/>
    </source>
</evidence>
<keyword evidence="7" id="KW-0411">Iron-sulfur</keyword>
<dbReference type="Pfam" id="PF13484">
    <property type="entry name" value="Fer4_16"/>
    <property type="match status" value="1"/>
</dbReference>
<comment type="subcellular location">
    <subcellularLocation>
        <location evidence="1">Cell membrane</location>
    </subcellularLocation>
</comment>
<keyword evidence="2" id="KW-1003">Cell membrane</keyword>
<dbReference type="RefSeq" id="WP_338737615.1">
    <property type="nucleotide sequence ID" value="NZ_CP146612.1"/>
</dbReference>
<keyword evidence="4" id="KW-0479">Metal-binding</keyword>
<evidence type="ECO:0000259" key="11">
    <source>
        <dbReference type="PROSITE" id="PS51379"/>
    </source>
</evidence>
<keyword evidence="6" id="KW-0408">Iron</keyword>
<dbReference type="EMBL" id="CP146612">
    <property type="protein sequence ID" value="WWX25455.1"/>
    <property type="molecule type" value="Genomic_DNA"/>
</dbReference>
<evidence type="ECO:0000256" key="7">
    <source>
        <dbReference type="ARBA" id="ARBA00023014"/>
    </source>
</evidence>
<dbReference type="PROSITE" id="PS51318">
    <property type="entry name" value="TAT"/>
    <property type="match status" value="1"/>
</dbReference>
<evidence type="ECO:0000256" key="3">
    <source>
        <dbReference type="ARBA" id="ARBA00022485"/>
    </source>
</evidence>
<keyword evidence="3" id="KW-0004">4Fe-4S</keyword>
<name>A0ABZ2JAP7_9CHLR</name>
<dbReference type="SUPFAM" id="SSF54862">
    <property type="entry name" value="4Fe-4S ferredoxins"/>
    <property type="match status" value="1"/>
</dbReference>
<dbReference type="InterPro" id="IPR012832">
    <property type="entry name" value="RDH"/>
</dbReference>
<dbReference type="Proteomes" id="UP001375370">
    <property type="component" value="Chromosome"/>
</dbReference>
<evidence type="ECO:0000256" key="4">
    <source>
        <dbReference type="ARBA" id="ARBA00022723"/>
    </source>
</evidence>
<protein>
    <submittedName>
        <fullName evidence="12">Reductive dehalogenase</fullName>
    </submittedName>
</protein>
<dbReference type="PROSITE" id="PS51379">
    <property type="entry name" value="4FE4S_FER_2"/>
    <property type="match status" value="1"/>
</dbReference>
<evidence type="ECO:0000256" key="1">
    <source>
        <dbReference type="ARBA" id="ARBA00004236"/>
    </source>
</evidence>
<accession>A0ABZ2JAP7</accession>
<gene>
    <name evidence="12" type="ORF">V8247_00360</name>
</gene>
<organism evidence="12 13">
    <name type="scientific">Candidatus Dehalogenimonas loeffleri</name>
    <dbReference type="NCBI Taxonomy" id="3127115"/>
    <lineage>
        <taxon>Bacteria</taxon>
        <taxon>Bacillati</taxon>
        <taxon>Chloroflexota</taxon>
        <taxon>Dehalococcoidia</taxon>
        <taxon>Dehalococcoidales</taxon>
        <taxon>Dehalococcoidaceae</taxon>
        <taxon>Dehalogenimonas</taxon>
    </lineage>
</organism>
<proteinExistence type="predicted"/>
<keyword evidence="5" id="KW-0732">Signal</keyword>
<dbReference type="InterPro" id="IPR019546">
    <property type="entry name" value="TAT_signal_bac_arc"/>
</dbReference>
<evidence type="ECO:0000313" key="13">
    <source>
        <dbReference type="Proteomes" id="UP001375370"/>
    </source>
</evidence>
<evidence type="ECO:0000256" key="8">
    <source>
        <dbReference type="ARBA" id="ARBA00023136"/>
    </source>
</evidence>
<dbReference type="InterPro" id="IPR017900">
    <property type="entry name" value="4Fe4S_Fe_S_CS"/>
</dbReference>
<feature type="domain" description="4Fe-4S ferredoxin-type" evidence="11">
    <location>
        <begin position="325"/>
        <end position="357"/>
    </location>
</feature>